<keyword evidence="4 10" id="KW-0698">rRNA processing</keyword>
<evidence type="ECO:0000256" key="10">
    <source>
        <dbReference type="PIRNR" id="PIRNR015601"/>
    </source>
</evidence>
<dbReference type="InterPro" id="IPR006700">
    <property type="entry name" value="RsmE"/>
</dbReference>
<keyword evidence="3 10" id="KW-0963">Cytoplasm</keyword>
<proteinExistence type="inferred from homology"/>
<evidence type="ECO:0000256" key="4">
    <source>
        <dbReference type="ARBA" id="ARBA00022552"/>
    </source>
</evidence>
<keyword evidence="7 10" id="KW-0949">S-adenosyl-L-methionine</keyword>
<evidence type="ECO:0000256" key="7">
    <source>
        <dbReference type="ARBA" id="ARBA00022691"/>
    </source>
</evidence>
<feature type="domain" description="Ribosomal RNA small subunit methyltransferase E PUA-like" evidence="12">
    <location>
        <begin position="35"/>
        <end position="80"/>
    </location>
</feature>
<dbReference type="FunCoup" id="Q2LQT8">
    <property type="interactions" value="333"/>
</dbReference>
<dbReference type="NCBIfam" id="NF008692">
    <property type="entry name" value="PRK11713.1-5"/>
    <property type="match status" value="1"/>
</dbReference>
<dbReference type="STRING" id="56780.SYN_02278"/>
<dbReference type="SUPFAM" id="SSF88697">
    <property type="entry name" value="PUA domain-like"/>
    <property type="match status" value="1"/>
</dbReference>
<dbReference type="Pfam" id="PF20260">
    <property type="entry name" value="PUA_4"/>
    <property type="match status" value="1"/>
</dbReference>
<evidence type="ECO:0000259" key="12">
    <source>
        <dbReference type="Pfam" id="PF20260"/>
    </source>
</evidence>
<dbReference type="HOGENOM" id="CLU_067442_3_0_7"/>
<dbReference type="SUPFAM" id="SSF75217">
    <property type="entry name" value="alpha/beta knot"/>
    <property type="match status" value="1"/>
</dbReference>
<accession>Q2LQT8</accession>
<evidence type="ECO:0000256" key="5">
    <source>
        <dbReference type="ARBA" id="ARBA00022603"/>
    </source>
</evidence>
<evidence type="ECO:0000313" key="14">
    <source>
        <dbReference type="Proteomes" id="UP000001933"/>
    </source>
</evidence>
<keyword evidence="6 10" id="KW-0808">Transferase</keyword>
<dbReference type="Proteomes" id="UP000001933">
    <property type="component" value="Chromosome"/>
</dbReference>
<dbReference type="InterPro" id="IPR015947">
    <property type="entry name" value="PUA-like_sf"/>
</dbReference>
<evidence type="ECO:0000259" key="11">
    <source>
        <dbReference type="Pfam" id="PF04452"/>
    </source>
</evidence>
<dbReference type="GO" id="GO:0070475">
    <property type="term" value="P:rRNA base methylation"/>
    <property type="evidence" value="ECO:0007669"/>
    <property type="project" value="TreeGrafter"/>
</dbReference>
<evidence type="ECO:0000256" key="6">
    <source>
        <dbReference type="ARBA" id="ARBA00022679"/>
    </source>
</evidence>
<dbReference type="InterPro" id="IPR046886">
    <property type="entry name" value="RsmE_MTase_dom"/>
</dbReference>
<dbReference type="InterPro" id="IPR046887">
    <property type="entry name" value="RsmE_PUA-like"/>
</dbReference>
<dbReference type="PIRSF" id="PIRSF015601">
    <property type="entry name" value="MTase_slr0722"/>
    <property type="match status" value="1"/>
</dbReference>
<dbReference type="KEGG" id="sat:SYN_02278"/>
<evidence type="ECO:0000313" key="13">
    <source>
        <dbReference type="EMBL" id="ABC76447.1"/>
    </source>
</evidence>
<evidence type="ECO:0000256" key="9">
    <source>
        <dbReference type="ARBA" id="ARBA00047944"/>
    </source>
</evidence>
<comment type="catalytic activity">
    <reaction evidence="9 10">
        <text>uridine(1498) in 16S rRNA + S-adenosyl-L-methionine = N(3)-methyluridine(1498) in 16S rRNA + S-adenosyl-L-homocysteine + H(+)</text>
        <dbReference type="Rhea" id="RHEA:42920"/>
        <dbReference type="Rhea" id="RHEA-COMP:10283"/>
        <dbReference type="Rhea" id="RHEA-COMP:10284"/>
        <dbReference type="ChEBI" id="CHEBI:15378"/>
        <dbReference type="ChEBI" id="CHEBI:57856"/>
        <dbReference type="ChEBI" id="CHEBI:59789"/>
        <dbReference type="ChEBI" id="CHEBI:65315"/>
        <dbReference type="ChEBI" id="CHEBI:74502"/>
        <dbReference type="EC" id="2.1.1.193"/>
    </reaction>
</comment>
<dbReference type="PANTHER" id="PTHR30027:SF3">
    <property type="entry name" value="16S RRNA (URACIL(1498)-N(3))-METHYLTRANSFERASE"/>
    <property type="match status" value="1"/>
</dbReference>
<evidence type="ECO:0000256" key="3">
    <source>
        <dbReference type="ARBA" id="ARBA00022490"/>
    </source>
</evidence>
<comment type="function">
    <text evidence="8 10">Specifically methylates the N3 position of the uracil ring of uridine 1498 (m3U1498) in 16S rRNA. Acts on the fully assembled 30S ribosomal subunit.</text>
</comment>
<sequence length="274" mass="30318">MGLLRHEKRDGSALTIPRLYYPCVLTVGDRCFLSEEHLHYVRSVQRMKPGSRLSLFDGRGQEYTAVIVDISAERALAEIIDRKSAPERPARITLIQALPKGQKMDFIVQKATELGVDEILPFSSERSIPRLPPEKARLKTERWRKIAGEAARQCRRSDVPNIPEIQSFAGILKAADADSLKMIFWEEESRQGLKDLLKKFSGTCIFSILVGPEGGLTSEEVEAATAAGFVSVSLGKQILKLETAAVAILAIIQYEVGLFGIGLENAQKAVILEE</sequence>
<dbReference type="NCBIfam" id="TIGR00046">
    <property type="entry name" value="RsmE family RNA methyltransferase"/>
    <property type="match status" value="1"/>
</dbReference>
<dbReference type="eggNOG" id="COG1385">
    <property type="taxonomic scope" value="Bacteria"/>
</dbReference>
<dbReference type="EMBL" id="CP000252">
    <property type="protein sequence ID" value="ABC76447.1"/>
    <property type="molecule type" value="Genomic_DNA"/>
</dbReference>
<organism evidence="13 14">
    <name type="scientific">Syntrophus aciditrophicus (strain SB)</name>
    <dbReference type="NCBI Taxonomy" id="56780"/>
    <lineage>
        <taxon>Bacteria</taxon>
        <taxon>Pseudomonadati</taxon>
        <taxon>Thermodesulfobacteriota</taxon>
        <taxon>Syntrophia</taxon>
        <taxon>Syntrophales</taxon>
        <taxon>Syntrophaceae</taxon>
        <taxon>Syntrophus</taxon>
    </lineage>
</organism>
<dbReference type="Pfam" id="PF04452">
    <property type="entry name" value="Methyltrans_RNA"/>
    <property type="match status" value="1"/>
</dbReference>
<evidence type="ECO:0000256" key="8">
    <source>
        <dbReference type="ARBA" id="ARBA00025699"/>
    </source>
</evidence>
<dbReference type="AlphaFoldDB" id="Q2LQT8"/>
<dbReference type="CDD" id="cd18084">
    <property type="entry name" value="RsmE-like"/>
    <property type="match status" value="1"/>
</dbReference>
<dbReference type="InParanoid" id="Q2LQT8"/>
<dbReference type="InterPro" id="IPR029026">
    <property type="entry name" value="tRNA_m1G_MTases_N"/>
</dbReference>
<dbReference type="GO" id="GO:0005737">
    <property type="term" value="C:cytoplasm"/>
    <property type="evidence" value="ECO:0007669"/>
    <property type="project" value="UniProtKB-SubCell"/>
</dbReference>
<keyword evidence="14" id="KW-1185">Reference proteome</keyword>
<dbReference type="InterPro" id="IPR029028">
    <property type="entry name" value="Alpha/beta_knot_MTases"/>
</dbReference>
<name>Q2LQT8_SYNAS</name>
<dbReference type="Gene3D" id="3.40.1280.10">
    <property type="match status" value="1"/>
</dbReference>
<dbReference type="GO" id="GO:0070042">
    <property type="term" value="F:rRNA (uridine-N3-)-methyltransferase activity"/>
    <property type="evidence" value="ECO:0007669"/>
    <property type="project" value="TreeGrafter"/>
</dbReference>
<evidence type="ECO:0000256" key="1">
    <source>
        <dbReference type="ARBA" id="ARBA00004496"/>
    </source>
</evidence>
<dbReference type="PANTHER" id="PTHR30027">
    <property type="entry name" value="RIBOSOMAL RNA SMALL SUBUNIT METHYLTRANSFERASE E"/>
    <property type="match status" value="1"/>
</dbReference>
<comment type="similarity">
    <text evidence="2 10">Belongs to the RNA methyltransferase RsmE family.</text>
</comment>
<dbReference type="EC" id="2.1.1.193" evidence="10"/>
<comment type="subcellular location">
    <subcellularLocation>
        <location evidence="1 10">Cytoplasm</location>
    </subcellularLocation>
</comment>
<gene>
    <name evidence="13" type="ORF">SYN_02278</name>
</gene>
<keyword evidence="5 10" id="KW-0489">Methyltransferase</keyword>
<protein>
    <recommendedName>
        <fullName evidence="10">Ribosomal RNA small subunit methyltransferase E</fullName>
        <ecNumber evidence="10">2.1.1.193</ecNumber>
    </recommendedName>
</protein>
<reference evidence="13 14" key="1">
    <citation type="journal article" date="2007" name="Proc. Natl. Acad. Sci. U.S.A.">
        <title>The genome of Syntrophus aciditrophicus: life at the thermodynamic limit of microbial growth.</title>
        <authorList>
            <person name="McInerney M.J."/>
            <person name="Rohlin L."/>
            <person name="Mouttaki H."/>
            <person name="Kim U."/>
            <person name="Krupp R.S."/>
            <person name="Rios-Hernandez L."/>
            <person name="Sieber J."/>
            <person name="Struchtemeyer C.G."/>
            <person name="Bhattacharyya A."/>
            <person name="Campbell J.W."/>
            <person name="Gunsalus R.P."/>
        </authorList>
    </citation>
    <scope>NUCLEOTIDE SEQUENCE [LARGE SCALE GENOMIC DNA]</scope>
    <source>
        <strain evidence="13 14">SB</strain>
    </source>
</reference>
<feature type="domain" description="Ribosomal RNA small subunit methyltransferase E methyltransferase" evidence="11">
    <location>
        <begin position="87"/>
        <end position="253"/>
    </location>
</feature>
<evidence type="ECO:0000256" key="2">
    <source>
        <dbReference type="ARBA" id="ARBA00005528"/>
    </source>
</evidence>